<evidence type="ECO:0000256" key="3">
    <source>
        <dbReference type="ARBA" id="ARBA00022840"/>
    </source>
</evidence>
<organism evidence="7">
    <name type="scientific">marine sediment metagenome</name>
    <dbReference type="NCBI Taxonomy" id="412755"/>
    <lineage>
        <taxon>unclassified sequences</taxon>
        <taxon>metagenomes</taxon>
        <taxon>ecological metagenomes</taxon>
    </lineage>
</organism>
<feature type="non-terminal residue" evidence="7">
    <location>
        <position position="96"/>
    </location>
</feature>
<sequence length="96" mass="11113">MKKGEENVAGYLSATKEWAKSSGDEEKWRSFWQDKDVKSYYFIGKDNVAFHTIIWPAMLMGYGDLNLPYDVPANEFLTIEGKKLSTSRNWAVWLPD</sequence>
<reference evidence="7" key="1">
    <citation type="journal article" date="2014" name="Front. Microbiol.">
        <title>High frequency of phylogenetically diverse reductive dehalogenase-homologous genes in deep subseafloor sedimentary metagenomes.</title>
        <authorList>
            <person name="Kawai M."/>
            <person name="Futagami T."/>
            <person name="Toyoda A."/>
            <person name="Takaki Y."/>
            <person name="Nishi S."/>
            <person name="Hori S."/>
            <person name="Arai W."/>
            <person name="Tsubouchi T."/>
            <person name="Morono Y."/>
            <person name="Uchiyama I."/>
            <person name="Ito T."/>
            <person name="Fujiyama A."/>
            <person name="Inagaki F."/>
            <person name="Takami H."/>
        </authorList>
    </citation>
    <scope>NUCLEOTIDE SEQUENCE</scope>
    <source>
        <strain evidence="7">Expedition CK06-06</strain>
    </source>
</reference>
<keyword evidence="5" id="KW-0030">Aminoacyl-tRNA synthetase</keyword>
<evidence type="ECO:0000256" key="5">
    <source>
        <dbReference type="ARBA" id="ARBA00023146"/>
    </source>
</evidence>
<evidence type="ECO:0000313" key="7">
    <source>
        <dbReference type="EMBL" id="GAI56221.1"/>
    </source>
</evidence>
<dbReference type="PANTHER" id="PTHR45765">
    <property type="entry name" value="METHIONINE--TRNA LIGASE"/>
    <property type="match status" value="1"/>
</dbReference>
<comment type="caution">
    <text evidence="7">The sequence shown here is derived from an EMBL/GenBank/DDBJ whole genome shotgun (WGS) entry which is preliminary data.</text>
</comment>
<evidence type="ECO:0000256" key="2">
    <source>
        <dbReference type="ARBA" id="ARBA00022741"/>
    </source>
</evidence>
<dbReference type="EMBL" id="BARV01042025">
    <property type="protein sequence ID" value="GAI56221.1"/>
    <property type="molecule type" value="Genomic_DNA"/>
</dbReference>
<accession>X1QN58</accession>
<keyword evidence="4" id="KW-0648">Protein biosynthesis</keyword>
<dbReference type="Gene3D" id="3.40.50.620">
    <property type="entry name" value="HUPs"/>
    <property type="match status" value="1"/>
</dbReference>
<dbReference type="InterPro" id="IPR014729">
    <property type="entry name" value="Rossmann-like_a/b/a_fold"/>
</dbReference>
<dbReference type="AlphaFoldDB" id="X1QN58"/>
<keyword evidence="3" id="KW-0067">ATP-binding</keyword>
<name>X1QN58_9ZZZZ</name>
<protein>
    <recommendedName>
        <fullName evidence="6">Methionyl/Leucyl tRNA synthetase domain-containing protein</fullName>
    </recommendedName>
</protein>
<proteinExistence type="predicted"/>
<dbReference type="InterPro" id="IPR023458">
    <property type="entry name" value="Met-tRNA_ligase_1"/>
</dbReference>
<evidence type="ECO:0000256" key="1">
    <source>
        <dbReference type="ARBA" id="ARBA00022598"/>
    </source>
</evidence>
<evidence type="ECO:0000256" key="4">
    <source>
        <dbReference type="ARBA" id="ARBA00022917"/>
    </source>
</evidence>
<dbReference type="GO" id="GO:0006431">
    <property type="term" value="P:methionyl-tRNA aminoacylation"/>
    <property type="evidence" value="ECO:0007669"/>
    <property type="project" value="TreeGrafter"/>
</dbReference>
<dbReference type="GO" id="GO:0005524">
    <property type="term" value="F:ATP binding"/>
    <property type="evidence" value="ECO:0007669"/>
    <property type="project" value="UniProtKB-KW"/>
</dbReference>
<evidence type="ECO:0000259" key="6">
    <source>
        <dbReference type="Pfam" id="PF09334"/>
    </source>
</evidence>
<dbReference type="Pfam" id="PF09334">
    <property type="entry name" value="tRNA-synt_1g"/>
    <property type="match status" value="1"/>
</dbReference>
<dbReference type="SUPFAM" id="SSF52374">
    <property type="entry name" value="Nucleotidylyl transferase"/>
    <property type="match status" value="1"/>
</dbReference>
<dbReference type="PANTHER" id="PTHR45765:SF1">
    <property type="entry name" value="METHIONINE--TRNA LIGASE, CYTOPLASMIC"/>
    <property type="match status" value="1"/>
</dbReference>
<dbReference type="GO" id="GO:0005829">
    <property type="term" value="C:cytosol"/>
    <property type="evidence" value="ECO:0007669"/>
    <property type="project" value="TreeGrafter"/>
</dbReference>
<keyword evidence="1" id="KW-0436">Ligase</keyword>
<feature type="domain" description="Methionyl/Leucyl tRNA synthetase" evidence="6">
    <location>
        <begin position="8"/>
        <end position="94"/>
    </location>
</feature>
<dbReference type="GO" id="GO:0004825">
    <property type="term" value="F:methionine-tRNA ligase activity"/>
    <property type="evidence" value="ECO:0007669"/>
    <property type="project" value="InterPro"/>
</dbReference>
<keyword evidence="2" id="KW-0547">Nucleotide-binding</keyword>
<gene>
    <name evidence="7" type="ORF">S06H3_63376</name>
</gene>
<dbReference type="InterPro" id="IPR015413">
    <property type="entry name" value="Methionyl/Leucyl_tRNA_Synth"/>
</dbReference>